<evidence type="ECO:0000256" key="2">
    <source>
        <dbReference type="ARBA" id="ARBA00022448"/>
    </source>
</evidence>
<gene>
    <name evidence="7" type="ORF">GH811_05390</name>
</gene>
<evidence type="ECO:0000259" key="6">
    <source>
        <dbReference type="PROSITE" id="PS50893"/>
    </source>
</evidence>
<proteinExistence type="inferred from homology"/>
<name>A0ABR6YVA6_9FIRM</name>
<accession>A0ABR6YVA6</accession>
<dbReference type="SMART" id="SM00382">
    <property type="entry name" value="AAA"/>
    <property type="match status" value="1"/>
</dbReference>
<dbReference type="InterPro" id="IPR027417">
    <property type="entry name" value="P-loop_NTPase"/>
</dbReference>
<keyword evidence="8" id="KW-1185">Reference proteome</keyword>
<keyword evidence="2" id="KW-0813">Transport</keyword>
<organism evidence="7 8">
    <name type="scientific">Acetobacterium malicum</name>
    <dbReference type="NCBI Taxonomy" id="52692"/>
    <lineage>
        <taxon>Bacteria</taxon>
        <taxon>Bacillati</taxon>
        <taxon>Bacillota</taxon>
        <taxon>Clostridia</taxon>
        <taxon>Eubacteriales</taxon>
        <taxon>Eubacteriaceae</taxon>
        <taxon>Acetobacterium</taxon>
    </lineage>
</organism>
<feature type="region of interest" description="Disordered" evidence="5">
    <location>
        <begin position="312"/>
        <end position="353"/>
    </location>
</feature>
<evidence type="ECO:0000256" key="4">
    <source>
        <dbReference type="ARBA" id="ARBA00022840"/>
    </source>
</evidence>
<dbReference type="Gene3D" id="3.40.50.300">
    <property type="entry name" value="P-loop containing nucleotide triphosphate hydrolases"/>
    <property type="match status" value="1"/>
</dbReference>
<dbReference type="GO" id="GO:0005524">
    <property type="term" value="F:ATP binding"/>
    <property type="evidence" value="ECO:0007669"/>
    <property type="project" value="UniProtKB-KW"/>
</dbReference>
<feature type="domain" description="ABC transporter" evidence="6">
    <location>
        <begin position="2"/>
        <end position="230"/>
    </location>
</feature>
<dbReference type="Proteomes" id="UP000622405">
    <property type="component" value="Unassembled WGS sequence"/>
</dbReference>
<dbReference type="Pfam" id="PF00005">
    <property type="entry name" value="ABC_tran"/>
    <property type="match status" value="1"/>
</dbReference>
<keyword evidence="3" id="KW-0547">Nucleotide-binding</keyword>
<evidence type="ECO:0000256" key="5">
    <source>
        <dbReference type="SAM" id="MobiDB-lite"/>
    </source>
</evidence>
<evidence type="ECO:0000256" key="1">
    <source>
        <dbReference type="ARBA" id="ARBA00005417"/>
    </source>
</evidence>
<dbReference type="InterPro" id="IPR050763">
    <property type="entry name" value="ABC_transporter_ATP-binding"/>
</dbReference>
<comment type="caution">
    <text evidence="7">The sequence shown here is derived from an EMBL/GenBank/DDBJ whole genome shotgun (WGS) entry which is preliminary data.</text>
</comment>
<dbReference type="PANTHER" id="PTHR42711:SF5">
    <property type="entry name" value="ABC TRANSPORTER ATP-BINDING PROTEIN NATA"/>
    <property type="match status" value="1"/>
</dbReference>
<protein>
    <submittedName>
        <fullName evidence="7">ATP-binding cassette domain-containing protein</fullName>
    </submittedName>
</protein>
<dbReference type="InterPro" id="IPR003439">
    <property type="entry name" value="ABC_transporter-like_ATP-bd"/>
</dbReference>
<dbReference type="SUPFAM" id="SSF52540">
    <property type="entry name" value="P-loop containing nucleoside triphosphate hydrolases"/>
    <property type="match status" value="1"/>
</dbReference>
<evidence type="ECO:0000256" key="3">
    <source>
        <dbReference type="ARBA" id="ARBA00022741"/>
    </source>
</evidence>
<sequence length="353" mass="40525">MIELKDVTLKYSSTKGIFNLNFNVEKGEAFGYVGPNDAGKTTTIRMLMGLIRAGRGSATIDGLNCFSRASAIQKHLGYVPEDVVLFENMRVKEYLSFITQMRGIFGLKDSKLRDSLIERFEVETRGKIENMSNGMKKRLAIVTALMHDPQTLVLDEPTSGLDPLMQSRFLDLILEEKRRGKTVLLSTHKFEEVERTCDRVGVLKEGHLVENMDIVSLRAEETKAYLVKFAAPPNLEQIKKYGFGYQQFSQSDYEIFSPGDRIDVLMKVLSHEKVLVFNSKNQSLEEIFQKHYQKEIKPQEIKREVRDIEVKPKEEKSKEVKPNEKKPKLFQKKEVKSKVLPNQEEKVSEVKKA</sequence>
<dbReference type="CDD" id="cd03230">
    <property type="entry name" value="ABC_DR_subfamily_A"/>
    <property type="match status" value="1"/>
</dbReference>
<dbReference type="PROSITE" id="PS50893">
    <property type="entry name" value="ABC_TRANSPORTER_2"/>
    <property type="match status" value="1"/>
</dbReference>
<dbReference type="InterPro" id="IPR003593">
    <property type="entry name" value="AAA+_ATPase"/>
</dbReference>
<comment type="similarity">
    <text evidence="1">Belongs to the ABC transporter superfamily.</text>
</comment>
<evidence type="ECO:0000313" key="7">
    <source>
        <dbReference type="EMBL" id="MBC3899047.1"/>
    </source>
</evidence>
<evidence type="ECO:0000313" key="8">
    <source>
        <dbReference type="Proteomes" id="UP000622405"/>
    </source>
</evidence>
<dbReference type="PANTHER" id="PTHR42711">
    <property type="entry name" value="ABC TRANSPORTER ATP-BINDING PROTEIN"/>
    <property type="match status" value="1"/>
</dbReference>
<reference evidence="7 8" key="1">
    <citation type="journal article" date="2020" name="mSystems">
        <title>Defining Genomic and Predicted Metabolic Features of the Acetobacterium Genus.</title>
        <authorList>
            <person name="Ross D.E."/>
            <person name="Marshall C.W."/>
            <person name="Gulliver D."/>
            <person name="May H.D."/>
            <person name="Norman R.S."/>
        </authorList>
    </citation>
    <scope>NUCLEOTIDE SEQUENCE [LARGE SCALE GENOMIC DNA]</scope>
    <source>
        <strain evidence="7 8">DSM 4132</strain>
    </source>
</reference>
<dbReference type="EMBL" id="WJBE01000003">
    <property type="protein sequence ID" value="MBC3899047.1"/>
    <property type="molecule type" value="Genomic_DNA"/>
</dbReference>
<dbReference type="RefSeq" id="WP_186893608.1">
    <property type="nucleotide sequence ID" value="NZ_WJBE01000003.1"/>
</dbReference>
<keyword evidence="4 7" id="KW-0067">ATP-binding</keyword>